<evidence type="ECO:0000256" key="1">
    <source>
        <dbReference type="ARBA" id="ARBA00003257"/>
    </source>
</evidence>
<dbReference type="Pfam" id="PF00361">
    <property type="entry name" value="Proton_antipo_M"/>
    <property type="match status" value="1"/>
</dbReference>
<evidence type="ECO:0000256" key="2">
    <source>
        <dbReference type="ARBA" id="ARBA00004141"/>
    </source>
</evidence>
<keyword evidence="6 7" id="KW-0472">Membrane</keyword>
<name>A0A2H9TR29_9FUNG</name>
<dbReference type="InterPro" id="IPR001750">
    <property type="entry name" value="ND/Mrp_TM"/>
</dbReference>
<keyword evidence="7" id="KW-0830">Ubiquinone</keyword>
<dbReference type="PANTHER" id="PTHR43507">
    <property type="entry name" value="NADH-UBIQUINONE OXIDOREDUCTASE CHAIN 4"/>
    <property type="match status" value="1"/>
</dbReference>
<comment type="function">
    <text evidence="1">Core subunit of the mitochondrial membrane respiratory chain NADH dehydrogenase (Complex I) that is believed to belong to the minimal assembly required for catalysis. Complex I functions in the transfer of electrons from NADH to the respiratory chain. The immediate electron acceptor for the enzyme is believed to be ubiquinone.</text>
</comment>
<dbReference type="GO" id="GO:0031966">
    <property type="term" value="C:mitochondrial membrane"/>
    <property type="evidence" value="ECO:0007669"/>
    <property type="project" value="UniProtKB-SubCell"/>
</dbReference>
<dbReference type="GO" id="GO:0015990">
    <property type="term" value="P:electron transport coupled proton transport"/>
    <property type="evidence" value="ECO:0007669"/>
    <property type="project" value="TreeGrafter"/>
</dbReference>
<feature type="transmembrane region" description="Helical" evidence="7">
    <location>
        <begin position="28"/>
        <end position="49"/>
    </location>
</feature>
<keyword evidence="10" id="KW-1185">Reference proteome</keyword>
<dbReference type="PANTHER" id="PTHR43507:SF1">
    <property type="entry name" value="NADH-UBIQUINONE OXIDOREDUCTASE CHAIN 4"/>
    <property type="match status" value="1"/>
</dbReference>
<keyword evidence="7" id="KW-0249">Electron transport</keyword>
<feature type="transmembrane region" description="Helical" evidence="7">
    <location>
        <begin position="369"/>
        <end position="389"/>
    </location>
</feature>
<comment type="subcellular location">
    <subcellularLocation>
        <location evidence="2">Membrane</location>
        <topology evidence="2">Multi-pass membrane protein</topology>
    </subcellularLocation>
    <subcellularLocation>
        <location evidence="7">Mitochondrion membrane</location>
        <topology evidence="7">Multi-pass membrane protein</topology>
    </subcellularLocation>
</comment>
<dbReference type="GO" id="GO:0003954">
    <property type="term" value="F:NADH dehydrogenase activity"/>
    <property type="evidence" value="ECO:0007669"/>
    <property type="project" value="TreeGrafter"/>
</dbReference>
<gene>
    <name evidence="9" type="ORF">PSACC_nad4</name>
</gene>
<organism evidence="9 10">
    <name type="scientific">Paramicrosporidium saccamoebae</name>
    <dbReference type="NCBI Taxonomy" id="1246581"/>
    <lineage>
        <taxon>Eukaryota</taxon>
        <taxon>Fungi</taxon>
        <taxon>Fungi incertae sedis</taxon>
        <taxon>Cryptomycota</taxon>
        <taxon>Cryptomycota incertae sedis</taxon>
        <taxon>Paramicrosporidium</taxon>
    </lineage>
</organism>
<keyword evidence="7" id="KW-0679">Respiratory chain</keyword>
<dbReference type="NCBIfam" id="TIGR01972">
    <property type="entry name" value="NDH_I_M"/>
    <property type="match status" value="1"/>
</dbReference>
<feature type="transmembrane region" description="Helical" evidence="7">
    <location>
        <begin position="280"/>
        <end position="301"/>
    </location>
</feature>
<dbReference type="STRING" id="1246581.A0A2H9TR29"/>
<reference evidence="9 10" key="1">
    <citation type="submission" date="2016-10" db="EMBL/GenBank/DDBJ databases">
        <title>The genome of Paramicrosporidium saccamoebae is the missing link in understanding Cryptomycota and Microsporidia evolution.</title>
        <authorList>
            <person name="Quandt C.A."/>
            <person name="Beaudet D."/>
            <person name="Corsaro D."/>
            <person name="Michel R."/>
            <person name="Corradi N."/>
            <person name="James T."/>
        </authorList>
    </citation>
    <scope>NUCLEOTIDE SEQUENCE [LARGE SCALE GENOMIC DNA]</scope>
    <source>
        <strain evidence="9 10">KSL3</strain>
    </source>
</reference>
<feature type="transmembrane region" description="Helical" evidence="7">
    <location>
        <begin position="206"/>
        <end position="224"/>
    </location>
</feature>
<feature type="transmembrane region" description="Helical" evidence="7">
    <location>
        <begin position="123"/>
        <end position="140"/>
    </location>
</feature>
<dbReference type="GO" id="GO:0042773">
    <property type="term" value="P:ATP synthesis coupled electron transport"/>
    <property type="evidence" value="ECO:0007669"/>
    <property type="project" value="InterPro"/>
</dbReference>
<proteinExistence type="inferred from homology"/>
<comment type="function">
    <text evidence="7">Core subunit of the mitochondrial membrane respiratory chain NADH dehydrogenase (Complex I) which catalyzes electron transfer from NADH through the respiratory chain, using ubiquinone as an electron acceptor. Essential for the catalytic activity and assembly of complex I.</text>
</comment>
<geneLocation type="mitochondrion" evidence="9"/>
<dbReference type="GO" id="GO:0008137">
    <property type="term" value="F:NADH dehydrogenase (ubiquinone) activity"/>
    <property type="evidence" value="ECO:0007669"/>
    <property type="project" value="UniProtKB-UniRule"/>
</dbReference>
<feature type="transmembrane region" description="Helical" evidence="7">
    <location>
        <begin position="69"/>
        <end position="89"/>
    </location>
</feature>
<evidence type="ECO:0000256" key="4">
    <source>
        <dbReference type="ARBA" id="ARBA00022692"/>
    </source>
</evidence>
<feature type="transmembrane region" description="Helical" evidence="7">
    <location>
        <begin position="418"/>
        <end position="439"/>
    </location>
</feature>
<evidence type="ECO:0000256" key="7">
    <source>
        <dbReference type="RuleBase" id="RU003297"/>
    </source>
</evidence>
<dbReference type="EC" id="7.1.1.2" evidence="7"/>
<keyword evidence="7" id="KW-0520">NAD</keyword>
<dbReference type="InterPro" id="IPR003918">
    <property type="entry name" value="NADH_UbQ_OxRdtase"/>
</dbReference>
<keyword evidence="4 7" id="KW-0812">Transmembrane</keyword>
<feature type="transmembrane region" description="Helical" evidence="7">
    <location>
        <begin position="395"/>
        <end position="411"/>
    </location>
</feature>
<keyword evidence="5 7" id="KW-1133">Transmembrane helix</keyword>
<evidence type="ECO:0000256" key="3">
    <source>
        <dbReference type="ARBA" id="ARBA00009025"/>
    </source>
</evidence>
<sequence length="500" mass="57538">MINILGIMCVSFFINNIIPGKSNKNRTINLIFSILTLYVILGELLKFNFNNNEYQERIEILGYTLGFDGIGISLIALMGVLDPILIMLIKGEREEGIERKRIINYIQIIKILIIILFAALDLFLFFITFELILIPMFLLISRYGSQYQYFLPRLEAGIRFFLYTMIGSILMFLGIIIMYIKYGTTSNELLNIKISETLLIGDTNNILILQVVWILLFFSFLIKIPMFPFHTWLPLAHSDAPTIGSIILAALLLKLASFGILRYSLYLYEPFNGSILEDSVYSIFLPIIYILALISIIYCSFIPLRGLYDFKKIIAYSSVIHMNFSIFGFFSKDLVGLIGASFLMFTHAFISSALFLLIGILYKRYHSRFLPYYQGLSITMPLFAFFFLFFSFANISLPFCASFLAEFFILVSSLHSNLFISILLVFSLIVSSAFMIWFANRLLFGTFSPYLLFSKESIGFKDLTYTEFLTLIPFFVFTFVFTFFPQSVVSILTLPVLYFI</sequence>
<feature type="domain" description="NADH:quinone oxidoreductase/Mrp antiporter transmembrane" evidence="8">
    <location>
        <begin position="119"/>
        <end position="427"/>
    </location>
</feature>
<comment type="catalytic activity">
    <reaction evidence="7">
        <text>a ubiquinone + NADH + 5 H(+)(in) = a ubiquinol + NAD(+) + 4 H(+)(out)</text>
        <dbReference type="Rhea" id="RHEA:29091"/>
        <dbReference type="Rhea" id="RHEA-COMP:9565"/>
        <dbReference type="Rhea" id="RHEA-COMP:9566"/>
        <dbReference type="ChEBI" id="CHEBI:15378"/>
        <dbReference type="ChEBI" id="CHEBI:16389"/>
        <dbReference type="ChEBI" id="CHEBI:17976"/>
        <dbReference type="ChEBI" id="CHEBI:57540"/>
        <dbReference type="ChEBI" id="CHEBI:57945"/>
        <dbReference type="EC" id="7.1.1.2"/>
    </reaction>
</comment>
<protein>
    <recommendedName>
        <fullName evidence="7">NADH-ubiquinone oxidoreductase chain 4</fullName>
        <ecNumber evidence="7">7.1.1.2</ecNumber>
    </recommendedName>
</protein>
<accession>A0A2H9TR29</accession>
<feature type="transmembrane region" description="Helical" evidence="7">
    <location>
        <begin position="337"/>
        <end position="362"/>
    </location>
</feature>
<feature type="transmembrane region" description="Helical" evidence="7">
    <location>
        <begin position="101"/>
        <end position="117"/>
    </location>
</feature>
<dbReference type="Proteomes" id="UP000240830">
    <property type="component" value="Mitochondrion MT"/>
</dbReference>
<feature type="transmembrane region" description="Helical" evidence="7">
    <location>
        <begin position="160"/>
        <end position="180"/>
    </location>
</feature>
<keyword evidence="7" id="KW-0813">Transport</keyword>
<keyword evidence="9" id="KW-0560">Oxidoreductase</keyword>
<feature type="transmembrane region" description="Helical" evidence="7">
    <location>
        <begin position="471"/>
        <end position="499"/>
    </location>
</feature>
<comment type="caution">
    <text evidence="9">The sequence shown here is derived from an EMBL/GenBank/DDBJ whole genome shotgun (WGS) entry which is preliminary data.</text>
</comment>
<evidence type="ECO:0000259" key="8">
    <source>
        <dbReference type="Pfam" id="PF00361"/>
    </source>
</evidence>
<dbReference type="InterPro" id="IPR010227">
    <property type="entry name" value="NADH_Q_OxRdtase_chainM/4"/>
</dbReference>
<dbReference type="AlphaFoldDB" id="A0A2H9TR29"/>
<comment type="similarity">
    <text evidence="3 7">Belongs to the complex I subunit 4 family.</text>
</comment>
<dbReference type="OrthoDB" id="2394882at2759"/>
<dbReference type="EMBL" id="MTSL01000001">
    <property type="protein sequence ID" value="PJF20197.1"/>
    <property type="molecule type" value="Genomic_DNA"/>
</dbReference>
<feature type="transmembrane region" description="Helical" evidence="7">
    <location>
        <begin position="245"/>
        <end position="268"/>
    </location>
</feature>
<evidence type="ECO:0000313" key="10">
    <source>
        <dbReference type="Proteomes" id="UP000240830"/>
    </source>
</evidence>
<keyword evidence="7 9" id="KW-0496">Mitochondrion</keyword>
<feature type="transmembrane region" description="Helical" evidence="7">
    <location>
        <begin position="313"/>
        <end position="331"/>
    </location>
</feature>
<evidence type="ECO:0000256" key="5">
    <source>
        <dbReference type="ARBA" id="ARBA00022989"/>
    </source>
</evidence>
<dbReference type="PRINTS" id="PR01437">
    <property type="entry name" value="NUOXDRDTASE4"/>
</dbReference>
<dbReference type="GO" id="GO:0048039">
    <property type="term" value="F:ubiquinone binding"/>
    <property type="evidence" value="ECO:0007669"/>
    <property type="project" value="TreeGrafter"/>
</dbReference>
<evidence type="ECO:0000256" key="6">
    <source>
        <dbReference type="ARBA" id="ARBA00023136"/>
    </source>
</evidence>
<evidence type="ECO:0000313" key="9">
    <source>
        <dbReference type="EMBL" id="PJF20197.1"/>
    </source>
</evidence>